<evidence type="ECO:0000313" key="1">
    <source>
        <dbReference type="EMBL" id="KZP32290.1"/>
    </source>
</evidence>
<gene>
    <name evidence="1" type="ORF">FIBSPDRAFT_848691</name>
</gene>
<protein>
    <submittedName>
        <fullName evidence="1">Uncharacterized protein</fullName>
    </submittedName>
</protein>
<organism evidence="1 2">
    <name type="scientific">Athelia psychrophila</name>
    <dbReference type="NCBI Taxonomy" id="1759441"/>
    <lineage>
        <taxon>Eukaryota</taxon>
        <taxon>Fungi</taxon>
        <taxon>Dikarya</taxon>
        <taxon>Basidiomycota</taxon>
        <taxon>Agaricomycotina</taxon>
        <taxon>Agaricomycetes</taxon>
        <taxon>Agaricomycetidae</taxon>
        <taxon>Atheliales</taxon>
        <taxon>Atheliaceae</taxon>
        <taxon>Athelia</taxon>
    </lineage>
</organism>
<dbReference type="Proteomes" id="UP000076532">
    <property type="component" value="Unassembled WGS sequence"/>
</dbReference>
<dbReference type="EMBL" id="KV417486">
    <property type="protein sequence ID" value="KZP32290.1"/>
    <property type="molecule type" value="Genomic_DNA"/>
</dbReference>
<evidence type="ECO:0000313" key="2">
    <source>
        <dbReference type="Proteomes" id="UP000076532"/>
    </source>
</evidence>
<reference evidence="1 2" key="1">
    <citation type="journal article" date="2016" name="Mol. Biol. Evol.">
        <title>Comparative Genomics of Early-Diverging Mushroom-Forming Fungi Provides Insights into the Origins of Lignocellulose Decay Capabilities.</title>
        <authorList>
            <person name="Nagy L.G."/>
            <person name="Riley R."/>
            <person name="Tritt A."/>
            <person name="Adam C."/>
            <person name="Daum C."/>
            <person name="Floudas D."/>
            <person name="Sun H."/>
            <person name="Yadav J.S."/>
            <person name="Pangilinan J."/>
            <person name="Larsson K.H."/>
            <person name="Matsuura K."/>
            <person name="Barry K."/>
            <person name="Labutti K."/>
            <person name="Kuo R."/>
            <person name="Ohm R.A."/>
            <person name="Bhattacharya S.S."/>
            <person name="Shirouzu T."/>
            <person name="Yoshinaga Y."/>
            <person name="Martin F.M."/>
            <person name="Grigoriev I.V."/>
            <person name="Hibbett D.S."/>
        </authorList>
    </citation>
    <scope>NUCLEOTIDE SEQUENCE [LARGE SCALE GENOMIC DNA]</scope>
    <source>
        <strain evidence="1 2">CBS 109695</strain>
    </source>
</reference>
<accession>A0A166V2V6</accession>
<name>A0A166V2V6_9AGAM</name>
<proteinExistence type="predicted"/>
<keyword evidence="2" id="KW-1185">Reference proteome</keyword>
<dbReference type="AlphaFoldDB" id="A0A166V2V6"/>
<sequence>MPGGLQKDTRLFDARVFTGGSLDSLMPVSMMGVYSPVPDSSMPGCLQKDTRLFNARVLTEGHPTLQCQGANGRTPYSSMPGCLQEGASTLLSQRYSGCLQYGSRLFDARVFIGGSPDSSVPVALGSSLLFREVRRERVKGETKRGHGTYLH</sequence>